<evidence type="ECO:0000256" key="3">
    <source>
        <dbReference type="ARBA" id="ARBA00013236"/>
    </source>
</evidence>
<dbReference type="RefSeq" id="WP_115518574.1">
    <property type="nucleotide sequence ID" value="NZ_QRGO01000003.1"/>
</dbReference>
<keyword evidence="13" id="KW-0328">Glycosyltransferase</keyword>
<dbReference type="OrthoDB" id="9771406at2"/>
<comment type="pathway">
    <text evidence="1 9">Cofactor biosynthesis; NAD(+) biosynthesis; nicotinate D-ribonucleotide from nicotinate: step 1/1.</text>
</comment>
<reference evidence="14" key="1">
    <citation type="submission" date="2018-08" db="EMBL/GenBank/DDBJ databases">
        <authorList>
            <person name="Kim S.-J."/>
            <person name="Jung G.-Y."/>
        </authorList>
    </citation>
    <scope>NUCLEOTIDE SEQUENCE [LARGE SCALE GENOMIC DNA]</scope>
    <source>
        <strain evidence="14">GY_H</strain>
    </source>
</reference>
<dbReference type="Pfam" id="PF04095">
    <property type="entry name" value="NAPRTase"/>
    <property type="match status" value="1"/>
</dbReference>
<dbReference type="NCBIfam" id="NF009131">
    <property type="entry name" value="PRK12484.1"/>
    <property type="match status" value="1"/>
</dbReference>
<evidence type="ECO:0000256" key="8">
    <source>
        <dbReference type="ARBA" id="ARBA00048668"/>
    </source>
</evidence>
<dbReference type="InterPro" id="IPR041619">
    <property type="entry name" value="NAPRTase_C"/>
</dbReference>
<organism evidence="13 14">
    <name type="scientific">Undibacter mobilis</name>
    <dbReference type="NCBI Taxonomy" id="2292256"/>
    <lineage>
        <taxon>Bacteria</taxon>
        <taxon>Pseudomonadati</taxon>
        <taxon>Pseudomonadota</taxon>
        <taxon>Alphaproteobacteria</taxon>
        <taxon>Hyphomicrobiales</taxon>
        <taxon>Nitrobacteraceae</taxon>
        <taxon>Undibacter</taxon>
    </lineage>
</organism>
<dbReference type="EC" id="6.3.4.21" evidence="3 9"/>
<dbReference type="SUPFAM" id="SSF54675">
    <property type="entry name" value="Nicotinate/Quinolinate PRTase N-terminal domain-like"/>
    <property type="match status" value="1"/>
</dbReference>
<dbReference type="PANTHER" id="PTHR11098">
    <property type="entry name" value="NICOTINATE PHOSPHORIBOSYLTRANSFERASE"/>
    <property type="match status" value="1"/>
</dbReference>
<dbReference type="GO" id="GO:0005829">
    <property type="term" value="C:cytosol"/>
    <property type="evidence" value="ECO:0007669"/>
    <property type="project" value="TreeGrafter"/>
</dbReference>
<dbReference type="EMBL" id="QRGO01000003">
    <property type="protein sequence ID" value="RDV01056.1"/>
    <property type="molecule type" value="Genomic_DNA"/>
</dbReference>
<comment type="caution">
    <text evidence="13">The sequence shown here is derived from an EMBL/GenBank/DDBJ whole genome shotgun (WGS) entry which is preliminary data.</text>
</comment>
<accession>A0A371B0G0</accession>
<dbReference type="CDD" id="cd01570">
    <property type="entry name" value="NAPRTase_A"/>
    <property type="match status" value="1"/>
</dbReference>
<dbReference type="InterPro" id="IPR041525">
    <property type="entry name" value="N/Namide_PRibTrfase"/>
</dbReference>
<evidence type="ECO:0000256" key="4">
    <source>
        <dbReference type="ARBA" id="ARBA00022553"/>
    </source>
</evidence>
<dbReference type="InterPro" id="IPR006405">
    <property type="entry name" value="Nic_PRibTrfase_pncB"/>
</dbReference>
<dbReference type="NCBIfam" id="TIGR01513">
    <property type="entry name" value="NAPRTase_put"/>
    <property type="match status" value="1"/>
</dbReference>
<comment type="catalytic activity">
    <reaction evidence="8 9">
        <text>5-phospho-alpha-D-ribose 1-diphosphate + nicotinate + ATP + H2O = nicotinate beta-D-ribonucleotide + ADP + phosphate + diphosphate</text>
        <dbReference type="Rhea" id="RHEA:36163"/>
        <dbReference type="ChEBI" id="CHEBI:15377"/>
        <dbReference type="ChEBI" id="CHEBI:30616"/>
        <dbReference type="ChEBI" id="CHEBI:32544"/>
        <dbReference type="ChEBI" id="CHEBI:33019"/>
        <dbReference type="ChEBI" id="CHEBI:43474"/>
        <dbReference type="ChEBI" id="CHEBI:57502"/>
        <dbReference type="ChEBI" id="CHEBI:58017"/>
        <dbReference type="ChEBI" id="CHEBI:456216"/>
        <dbReference type="EC" id="6.3.4.21"/>
    </reaction>
</comment>
<evidence type="ECO:0000313" key="14">
    <source>
        <dbReference type="Proteomes" id="UP000263993"/>
    </source>
</evidence>
<dbReference type="Pfam" id="PF17767">
    <property type="entry name" value="NAPRTase_N"/>
    <property type="match status" value="1"/>
</dbReference>
<dbReference type="GO" id="GO:0004516">
    <property type="term" value="F:nicotinate phosphoribosyltransferase activity"/>
    <property type="evidence" value="ECO:0007669"/>
    <property type="project" value="UniProtKB-UniRule"/>
</dbReference>
<feature type="domain" description="Nicotinate phosphoribosyltransferase C-terminal" evidence="12">
    <location>
        <begin position="381"/>
        <end position="440"/>
    </location>
</feature>
<evidence type="ECO:0000256" key="9">
    <source>
        <dbReference type="RuleBase" id="RU365100"/>
    </source>
</evidence>
<dbReference type="GO" id="GO:0016757">
    <property type="term" value="F:glycosyltransferase activity"/>
    <property type="evidence" value="ECO:0007669"/>
    <property type="project" value="UniProtKB-KW"/>
</dbReference>
<dbReference type="Gene3D" id="3.20.140.10">
    <property type="entry name" value="nicotinate phosphoribosyltransferase"/>
    <property type="match status" value="1"/>
</dbReference>
<dbReference type="Gene3D" id="3.20.20.70">
    <property type="entry name" value="Aldolase class I"/>
    <property type="match status" value="1"/>
</dbReference>
<dbReference type="Proteomes" id="UP000263993">
    <property type="component" value="Unassembled WGS sequence"/>
</dbReference>
<comment type="PTM">
    <text evidence="9">Transiently phosphorylated on a His residue during the reaction cycle. Phosphorylation strongly increases the affinity for substrates and increases the rate of nicotinate D-ribonucleotide production. Dephosphorylation regenerates the low-affinity form of the enzyme, leading to product release.</text>
</comment>
<evidence type="ECO:0000256" key="5">
    <source>
        <dbReference type="ARBA" id="ARBA00022598"/>
    </source>
</evidence>
<protein>
    <recommendedName>
        <fullName evidence="3 9">Nicotinate phosphoribosyltransferase</fullName>
        <ecNumber evidence="3 9">6.3.4.21</ecNumber>
    </recommendedName>
</protein>
<evidence type="ECO:0000256" key="1">
    <source>
        <dbReference type="ARBA" id="ARBA00004952"/>
    </source>
</evidence>
<name>A0A371B0G0_9BRAD</name>
<dbReference type="InterPro" id="IPR036068">
    <property type="entry name" value="Nicotinate_pribotase-like_C"/>
</dbReference>
<dbReference type="SUPFAM" id="SSF51690">
    <property type="entry name" value="Nicotinate/Quinolinate PRTase C-terminal domain-like"/>
    <property type="match status" value="1"/>
</dbReference>
<dbReference type="Pfam" id="PF17956">
    <property type="entry name" value="NAPRTase_C"/>
    <property type="match status" value="1"/>
</dbReference>
<keyword evidence="4" id="KW-0597">Phosphoprotein</keyword>
<keyword evidence="7 9" id="KW-0808">Transferase</keyword>
<dbReference type="PIRSF" id="PIRSF000484">
    <property type="entry name" value="NAPRT"/>
    <property type="match status" value="1"/>
</dbReference>
<feature type="domain" description="Nicotinate/nicotinamide phosphoribosyltransferase" evidence="10">
    <location>
        <begin position="156"/>
        <end position="337"/>
    </location>
</feature>
<comment type="similarity">
    <text evidence="2 9">Belongs to the NAPRTase family.</text>
</comment>
<gene>
    <name evidence="13" type="ORF">DXH78_17580</name>
</gene>
<evidence type="ECO:0000259" key="10">
    <source>
        <dbReference type="Pfam" id="PF04095"/>
    </source>
</evidence>
<feature type="domain" description="Nicotinate phosphoribosyltransferase N-terminal" evidence="11">
    <location>
        <begin position="12"/>
        <end position="134"/>
    </location>
</feature>
<dbReference type="InterPro" id="IPR040727">
    <property type="entry name" value="NAPRTase_N"/>
</dbReference>
<keyword evidence="14" id="KW-1185">Reference proteome</keyword>
<dbReference type="UniPathway" id="UPA00253">
    <property type="reaction ID" value="UER00457"/>
</dbReference>
<comment type="function">
    <text evidence="9">Catalyzes the first step in the biosynthesis of NAD from nicotinic acid, the ATP-dependent synthesis of beta-nicotinate D-ribonucleotide from nicotinate and 5-phospho-D-ribose 1-phosphate.</text>
</comment>
<dbReference type="PANTHER" id="PTHR11098:SF1">
    <property type="entry name" value="NICOTINATE PHOSPHORIBOSYLTRANSFERASE"/>
    <property type="match status" value="1"/>
</dbReference>
<dbReference type="InterPro" id="IPR007229">
    <property type="entry name" value="Nic_PRibTrfase-Fam"/>
</dbReference>
<evidence type="ECO:0000259" key="12">
    <source>
        <dbReference type="Pfam" id="PF17956"/>
    </source>
</evidence>
<evidence type="ECO:0000313" key="13">
    <source>
        <dbReference type="EMBL" id="RDV01056.1"/>
    </source>
</evidence>
<proteinExistence type="inferred from homology"/>
<evidence type="ECO:0000256" key="6">
    <source>
        <dbReference type="ARBA" id="ARBA00022642"/>
    </source>
</evidence>
<evidence type="ECO:0000256" key="7">
    <source>
        <dbReference type="ARBA" id="ARBA00022679"/>
    </source>
</evidence>
<dbReference type="InterPro" id="IPR013785">
    <property type="entry name" value="Aldolase_TIM"/>
</dbReference>
<dbReference type="AlphaFoldDB" id="A0A371B0G0"/>
<evidence type="ECO:0000256" key="2">
    <source>
        <dbReference type="ARBA" id="ARBA00010897"/>
    </source>
</evidence>
<sequence length="450" mass="49156">MPTPTTPPVSALTTDLYELNMVQAYLDKGETGEAVFEFFVRRLPARRGFLLAAGLEDALDYIETLRFTSEEIDWLKSTGRFRDNFLAYLKDFRFTGDVHAIPEGSVCFPNEPLIRITAPLPQAQLVESRLINILHFQTLIASKAARMVLAAPGKILSDFGLRTAHGAEAGLYSARASYIAGFSGAANVVAGQRYGIPVMGTMAHSYIQVHDDELTAFETFARARPNDVIFLIDTYDTEAGARKVVELSARLKADGIVIRGVRIDSGDLIASARKVRGILNAGGLKDVIILVSGGINEDVLQGMMTERAPIDGFGIGVNLDASIDAPSLDCAYKLQEYKGTPKRKLSEGKQTWPGRKQVWRSYGADGRMSGDALSVEGDPQAGEPLIEQVMRGGERIKPAPTLAQIRERAARDLARLPEPLRQLQPGNDYPVKVADKLVALAKEADARTRR</sequence>
<evidence type="ECO:0000259" key="11">
    <source>
        <dbReference type="Pfam" id="PF17767"/>
    </source>
</evidence>
<dbReference type="GO" id="GO:0034355">
    <property type="term" value="P:NAD+ biosynthetic process via the salvage pathway"/>
    <property type="evidence" value="ECO:0007669"/>
    <property type="project" value="TreeGrafter"/>
</dbReference>
<dbReference type="NCBIfam" id="NF006696">
    <property type="entry name" value="PRK09243.1-3"/>
    <property type="match status" value="1"/>
</dbReference>
<keyword evidence="6 9" id="KW-0662">Pyridine nucleotide biosynthesis</keyword>
<keyword evidence="5 9" id="KW-0436">Ligase</keyword>